<feature type="region of interest" description="Disordered" evidence="5">
    <location>
        <begin position="49"/>
        <end position="68"/>
    </location>
</feature>
<feature type="region of interest" description="Disordered" evidence="5">
    <location>
        <begin position="1"/>
        <end position="29"/>
    </location>
</feature>
<keyword evidence="3" id="KW-0496">Mitochondrion</keyword>
<proteinExistence type="inferred from homology"/>
<accession>A0AAD9FX57</accession>
<evidence type="ECO:0000313" key="7">
    <source>
        <dbReference type="Proteomes" id="UP001182556"/>
    </source>
</evidence>
<evidence type="ECO:0000256" key="3">
    <source>
        <dbReference type="ARBA" id="ARBA00023128"/>
    </source>
</evidence>
<name>A0AAD9FX57_PAPLA</name>
<comment type="similarity">
    <text evidence="2">Belongs to the cytochrome c oxidase subunit 6B family.</text>
</comment>
<gene>
    <name evidence="6" type="ORF">DB88DRAFT_478883</name>
</gene>
<evidence type="ECO:0000256" key="2">
    <source>
        <dbReference type="ARBA" id="ARBA00006425"/>
    </source>
</evidence>
<sequence>MAFGFGSSSSSSSSSAESAAPPAPNREERKKCWAARDAYFDCLTKNSIIKPGEESKGPDGQPLKDGGSLCKVERDIYGKDCGKSWIDYFNQRRVLDYKNQERIRLAEERTAREAAQKGRR</sequence>
<evidence type="ECO:0000256" key="1">
    <source>
        <dbReference type="ARBA" id="ARBA00004173"/>
    </source>
</evidence>
<evidence type="ECO:0000313" key="6">
    <source>
        <dbReference type="EMBL" id="KAK1927685.1"/>
    </source>
</evidence>
<dbReference type="Gene3D" id="1.10.10.140">
    <property type="entry name" value="Cytochrome c oxidase, subunit VIb"/>
    <property type="match status" value="1"/>
</dbReference>
<dbReference type="PANTHER" id="PTHR47677">
    <property type="entry name" value="CYTOCHROME C OXIDASE ASSEMBLY FACTOR 6"/>
    <property type="match status" value="1"/>
</dbReference>
<comment type="subcellular location">
    <subcellularLocation>
        <location evidence="1">Mitochondrion</location>
    </subcellularLocation>
</comment>
<dbReference type="Proteomes" id="UP001182556">
    <property type="component" value="Unassembled WGS sequence"/>
</dbReference>
<protein>
    <submittedName>
        <fullName evidence="6">Cytochrome oxidase c subunit VIb-domain-containing protein</fullName>
    </submittedName>
</protein>
<dbReference type="InterPro" id="IPR036549">
    <property type="entry name" value="CX6/COA6-like_sf"/>
</dbReference>
<dbReference type="GO" id="GO:0005739">
    <property type="term" value="C:mitochondrion"/>
    <property type="evidence" value="ECO:0007669"/>
    <property type="project" value="UniProtKB-SubCell"/>
</dbReference>
<comment type="caution">
    <text evidence="6">The sequence shown here is derived from an EMBL/GenBank/DDBJ whole genome shotgun (WGS) entry which is preliminary data.</text>
</comment>
<dbReference type="AlphaFoldDB" id="A0AAD9FX57"/>
<dbReference type="PANTHER" id="PTHR47677:SF1">
    <property type="entry name" value="CYTOCHROME C OXIDASE ASSEMBLY FACTOR 6"/>
    <property type="match status" value="1"/>
</dbReference>
<evidence type="ECO:0000256" key="4">
    <source>
        <dbReference type="ARBA" id="ARBA00023157"/>
    </source>
</evidence>
<reference evidence="6" key="1">
    <citation type="submission" date="2023-02" db="EMBL/GenBank/DDBJ databases">
        <title>Identification and recombinant expression of a fungal hydrolase from Papiliotrema laurentii that hydrolyzes apple cutin and clears colloidal polyester polyurethane.</title>
        <authorList>
            <consortium name="DOE Joint Genome Institute"/>
            <person name="Roman V.A."/>
            <person name="Bojanowski C."/>
            <person name="Crable B.R."/>
            <person name="Wagner D.N."/>
            <person name="Hung C.S."/>
            <person name="Nadeau L.J."/>
            <person name="Schratz L."/>
            <person name="Haridas S."/>
            <person name="Pangilinan J."/>
            <person name="Lipzen A."/>
            <person name="Na H."/>
            <person name="Yan M."/>
            <person name="Ng V."/>
            <person name="Grigoriev I.V."/>
            <person name="Spatafora J.W."/>
            <person name="Barlow D."/>
            <person name="Biffinger J."/>
            <person name="Kelley-Loughnane N."/>
            <person name="Varaljay V.A."/>
            <person name="Crookes-Goodson W.J."/>
        </authorList>
    </citation>
    <scope>NUCLEOTIDE SEQUENCE</scope>
    <source>
        <strain evidence="6">5307AH</strain>
    </source>
</reference>
<dbReference type="InterPro" id="IPR048281">
    <property type="entry name" value="COA6_fun"/>
</dbReference>
<keyword evidence="7" id="KW-1185">Reference proteome</keyword>
<organism evidence="6 7">
    <name type="scientific">Papiliotrema laurentii</name>
    <name type="common">Cryptococcus laurentii</name>
    <dbReference type="NCBI Taxonomy" id="5418"/>
    <lineage>
        <taxon>Eukaryota</taxon>
        <taxon>Fungi</taxon>
        <taxon>Dikarya</taxon>
        <taxon>Basidiomycota</taxon>
        <taxon>Agaricomycotina</taxon>
        <taxon>Tremellomycetes</taxon>
        <taxon>Tremellales</taxon>
        <taxon>Rhynchogastremaceae</taxon>
        <taxon>Papiliotrema</taxon>
    </lineage>
</organism>
<dbReference type="SUPFAM" id="SSF47694">
    <property type="entry name" value="Cytochrome c oxidase subunit h"/>
    <property type="match status" value="1"/>
</dbReference>
<dbReference type="EMBL" id="JAODAN010000001">
    <property type="protein sequence ID" value="KAK1927685.1"/>
    <property type="molecule type" value="Genomic_DNA"/>
</dbReference>
<evidence type="ECO:0000256" key="5">
    <source>
        <dbReference type="SAM" id="MobiDB-lite"/>
    </source>
</evidence>
<keyword evidence="4" id="KW-1015">Disulfide bond</keyword>
<feature type="compositionally biased region" description="Low complexity" evidence="5">
    <location>
        <begin position="7"/>
        <end position="20"/>
    </location>
</feature>
<dbReference type="Pfam" id="PF02297">
    <property type="entry name" value="COX6B"/>
    <property type="match status" value="1"/>
</dbReference>
<dbReference type="InterPro" id="IPR048280">
    <property type="entry name" value="COX6B-like"/>
</dbReference>